<sequence length="113" mass="12504">MLGEHISERAARLACSASKYLLGEQNPEHKNLLAERARGRANLAKIEQCAHEQCEILRALIGRCNPDCFNQSVKKGGYVRRAAETAPFRGIGKVKTINDASFECCIKSSWVLS</sequence>
<accession>A0A915KUF4</accession>
<evidence type="ECO:0000313" key="2">
    <source>
        <dbReference type="WBParaSite" id="nRc.2.0.1.t41767-RA"/>
    </source>
</evidence>
<organism evidence="1 2">
    <name type="scientific">Romanomermis culicivorax</name>
    <name type="common">Nematode worm</name>
    <dbReference type="NCBI Taxonomy" id="13658"/>
    <lineage>
        <taxon>Eukaryota</taxon>
        <taxon>Metazoa</taxon>
        <taxon>Ecdysozoa</taxon>
        <taxon>Nematoda</taxon>
        <taxon>Enoplea</taxon>
        <taxon>Dorylaimia</taxon>
        <taxon>Mermithida</taxon>
        <taxon>Mermithoidea</taxon>
        <taxon>Mermithidae</taxon>
        <taxon>Romanomermis</taxon>
    </lineage>
</organism>
<dbReference type="Proteomes" id="UP000887565">
    <property type="component" value="Unplaced"/>
</dbReference>
<proteinExistence type="predicted"/>
<reference evidence="2" key="1">
    <citation type="submission" date="2022-11" db="UniProtKB">
        <authorList>
            <consortium name="WormBaseParasite"/>
        </authorList>
    </citation>
    <scope>IDENTIFICATION</scope>
</reference>
<evidence type="ECO:0000313" key="1">
    <source>
        <dbReference type="Proteomes" id="UP000887565"/>
    </source>
</evidence>
<protein>
    <submittedName>
        <fullName evidence="2">Uncharacterized protein</fullName>
    </submittedName>
</protein>
<name>A0A915KUF4_ROMCU</name>
<dbReference type="WBParaSite" id="nRc.2.0.1.t41767-RA">
    <property type="protein sequence ID" value="nRc.2.0.1.t41767-RA"/>
    <property type="gene ID" value="nRc.2.0.1.g41767"/>
</dbReference>
<dbReference type="AlphaFoldDB" id="A0A915KUF4"/>
<keyword evidence="1" id="KW-1185">Reference proteome</keyword>